<gene>
    <name evidence="13" type="primary">thrB_2</name>
    <name evidence="13" type="ORF">SDC9_12708</name>
</gene>
<evidence type="ECO:0000259" key="11">
    <source>
        <dbReference type="Pfam" id="PF00288"/>
    </source>
</evidence>
<comment type="similarity">
    <text evidence="2">Belongs to the GHMP kinase family. Homoserine kinase subfamily.</text>
</comment>
<feature type="domain" description="GHMP kinase C-terminal" evidence="12">
    <location>
        <begin position="223"/>
        <end position="279"/>
    </location>
</feature>
<dbReference type="InterPro" id="IPR006203">
    <property type="entry name" value="GHMP_knse_ATP-bd_CS"/>
</dbReference>
<feature type="domain" description="GHMP kinase N-terminal" evidence="11">
    <location>
        <begin position="79"/>
        <end position="145"/>
    </location>
</feature>
<dbReference type="Gene3D" id="3.30.230.10">
    <property type="match status" value="1"/>
</dbReference>
<dbReference type="GO" id="GO:0009088">
    <property type="term" value="P:threonine biosynthetic process"/>
    <property type="evidence" value="ECO:0007669"/>
    <property type="project" value="UniProtKB-UniPathway"/>
</dbReference>
<reference evidence="13" key="1">
    <citation type="submission" date="2019-08" db="EMBL/GenBank/DDBJ databases">
        <authorList>
            <person name="Kucharzyk K."/>
            <person name="Murdoch R.W."/>
            <person name="Higgins S."/>
            <person name="Loffler F."/>
        </authorList>
    </citation>
    <scope>NUCLEOTIDE SEQUENCE</scope>
</reference>
<evidence type="ECO:0000256" key="9">
    <source>
        <dbReference type="ARBA" id="ARBA00022777"/>
    </source>
</evidence>
<dbReference type="InterPro" id="IPR020568">
    <property type="entry name" value="Ribosomal_Su5_D2-typ_SF"/>
</dbReference>
<dbReference type="PROSITE" id="PS00627">
    <property type="entry name" value="GHMP_KINASES_ATP"/>
    <property type="match status" value="1"/>
</dbReference>
<evidence type="ECO:0000256" key="8">
    <source>
        <dbReference type="ARBA" id="ARBA00022741"/>
    </source>
</evidence>
<keyword evidence="6 13" id="KW-0808">Transferase</keyword>
<evidence type="ECO:0000256" key="1">
    <source>
        <dbReference type="ARBA" id="ARBA00005015"/>
    </source>
</evidence>
<keyword evidence="5" id="KW-0028">Amino-acid biosynthesis</keyword>
<dbReference type="AlphaFoldDB" id="A0A644TJZ9"/>
<dbReference type="InterPro" id="IPR036554">
    <property type="entry name" value="GHMP_kinase_C_sf"/>
</dbReference>
<dbReference type="UniPathway" id="UPA00050">
    <property type="reaction ID" value="UER00064"/>
</dbReference>
<comment type="pathway">
    <text evidence="1">Amino-acid biosynthesis; L-threonine biosynthesis; L-threonine from L-aspartate: step 4/5.</text>
</comment>
<keyword evidence="8" id="KW-0547">Nucleotide-binding</keyword>
<dbReference type="Pfam" id="PF00288">
    <property type="entry name" value="GHMP_kinases_N"/>
    <property type="match status" value="1"/>
</dbReference>
<dbReference type="InterPro" id="IPR013750">
    <property type="entry name" value="GHMP_kinase_C_dom"/>
</dbReference>
<dbReference type="EC" id="2.7.1.39" evidence="3"/>
<evidence type="ECO:0000256" key="4">
    <source>
        <dbReference type="ARBA" id="ARBA00017858"/>
    </source>
</evidence>
<dbReference type="PIRSF" id="PIRSF000676">
    <property type="entry name" value="Homoser_kin"/>
    <property type="match status" value="1"/>
</dbReference>
<dbReference type="InterPro" id="IPR006204">
    <property type="entry name" value="GHMP_kinase_N_dom"/>
</dbReference>
<protein>
    <recommendedName>
        <fullName evidence="4">Homoserine kinase</fullName>
        <ecNumber evidence="3">2.7.1.39</ecNumber>
    </recommendedName>
</protein>
<sequence>MIKTDEPVIVKVPATSANCGPGFDCLGVACTLYNTFTYEVIKSGLELLIDGEGHDVLTATSNNLAFVSFFKVWNKITDQEIGLKIHMRNNIPLSRGLGSSSTAIVAGLVAANEMTGNTLTKDELVGMATEIEGHPDNVAPALLGGFTISYMVDKIAHSFCFVPAKKFKLVAVVPAMPLSTARARAAIPSQVPHGDAVFNASRAALLIGSLMSGEYKYLPAALEDKLHQPYRAELIPGMHEAFAAAKAKGAYNAIISGAGSTLMAYAPVTSNTDEIGRAMVEALASKGMEAVYHVLNIDADGAKIL</sequence>
<dbReference type="SUPFAM" id="SSF54211">
    <property type="entry name" value="Ribosomal protein S5 domain 2-like"/>
    <property type="match status" value="1"/>
</dbReference>
<dbReference type="Gene3D" id="3.30.70.890">
    <property type="entry name" value="GHMP kinase, C-terminal domain"/>
    <property type="match status" value="1"/>
</dbReference>
<evidence type="ECO:0000256" key="7">
    <source>
        <dbReference type="ARBA" id="ARBA00022697"/>
    </source>
</evidence>
<dbReference type="PRINTS" id="PR00958">
    <property type="entry name" value="HOMSERKINASE"/>
</dbReference>
<dbReference type="InterPro" id="IPR014721">
    <property type="entry name" value="Ribsml_uS5_D2-typ_fold_subgr"/>
</dbReference>
<dbReference type="PANTHER" id="PTHR20861">
    <property type="entry name" value="HOMOSERINE/4-DIPHOSPHOCYTIDYL-2-C-METHYL-D-ERYTHRITOL KINASE"/>
    <property type="match status" value="1"/>
</dbReference>
<keyword evidence="10" id="KW-0067">ATP-binding</keyword>
<accession>A0A644TJZ9</accession>
<dbReference type="GO" id="GO:0004413">
    <property type="term" value="F:homoserine kinase activity"/>
    <property type="evidence" value="ECO:0007669"/>
    <property type="project" value="UniProtKB-EC"/>
</dbReference>
<proteinExistence type="inferred from homology"/>
<evidence type="ECO:0000259" key="12">
    <source>
        <dbReference type="Pfam" id="PF08544"/>
    </source>
</evidence>
<evidence type="ECO:0000313" key="13">
    <source>
        <dbReference type="EMBL" id="MPL67019.1"/>
    </source>
</evidence>
<dbReference type="HAMAP" id="MF_00384">
    <property type="entry name" value="Homoser_kinase"/>
    <property type="match status" value="1"/>
</dbReference>
<dbReference type="GO" id="GO:0005524">
    <property type="term" value="F:ATP binding"/>
    <property type="evidence" value="ECO:0007669"/>
    <property type="project" value="UniProtKB-KW"/>
</dbReference>
<keyword evidence="7" id="KW-0791">Threonine biosynthesis</keyword>
<evidence type="ECO:0000256" key="2">
    <source>
        <dbReference type="ARBA" id="ARBA00007370"/>
    </source>
</evidence>
<dbReference type="NCBIfam" id="TIGR00191">
    <property type="entry name" value="thrB"/>
    <property type="match status" value="1"/>
</dbReference>
<dbReference type="SUPFAM" id="SSF55060">
    <property type="entry name" value="GHMP Kinase, C-terminal domain"/>
    <property type="match status" value="1"/>
</dbReference>
<organism evidence="13">
    <name type="scientific">bioreactor metagenome</name>
    <dbReference type="NCBI Taxonomy" id="1076179"/>
    <lineage>
        <taxon>unclassified sequences</taxon>
        <taxon>metagenomes</taxon>
        <taxon>ecological metagenomes</taxon>
    </lineage>
</organism>
<name>A0A644TJZ9_9ZZZZ</name>
<evidence type="ECO:0000256" key="3">
    <source>
        <dbReference type="ARBA" id="ARBA00012078"/>
    </source>
</evidence>
<evidence type="ECO:0000256" key="10">
    <source>
        <dbReference type="ARBA" id="ARBA00022840"/>
    </source>
</evidence>
<dbReference type="InterPro" id="IPR000870">
    <property type="entry name" value="Homoserine_kinase"/>
</dbReference>
<dbReference type="Pfam" id="PF08544">
    <property type="entry name" value="GHMP_kinases_C"/>
    <property type="match status" value="1"/>
</dbReference>
<comment type="caution">
    <text evidence="13">The sequence shown here is derived from an EMBL/GenBank/DDBJ whole genome shotgun (WGS) entry which is preliminary data.</text>
</comment>
<evidence type="ECO:0000256" key="5">
    <source>
        <dbReference type="ARBA" id="ARBA00022605"/>
    </source>
</evidence>
<dbReference type="PANTHER" id="PTHR20861:SF1">
    <property type="entry name" value="HOMOSERINE KINASE"/>
    <property type="match status" value="1"/>
</dbReference>
<keyword evidence="9 13" id="KW-0418">Kinase</keyword>
<dbReference type="EMBL" id="VSSQ01000035">
    <property type="protein sequence ID" value="MPL67019.1"/>
    <property type="molecule type" value="Genomic_DNA"/>
</dbReference>
<evidence type="ECO:0000256" key="6">
    <source>
        <dbReference type="ARBA" id="ARBA00022679"/>
    </source>
</evidence>